<feature type="chain" id="PRO_5043717810" evidence="1">
    <location>
        <begin position="28"/>
        <end position="89"/>
    </location>
</feature>
<gene>
    <name evidence="2" type="ORF">PMEA_00023167</name>
</gene>
<comment type="caution">
    <text evidence="2">The sequence shown here is derived from an EMBL/GenBank/DDBJ whole genome shotgun (WGS) entry which is preliminary data.</text>
</comment>
<dbReference type="AlphaFoldDB" id="A0AAU9XFP1"/>
<proteinExistence type="predicted"/>
<reference evidence="2 3" key="1">
    <citation type="submission" date="2022-05" db="EMBL/GenBank/DDBJ databases">
        <authorList>
            <consortium name="Genoscope - CEA"/>
            <person name="William W."/>
        </authorList>
    </citation>
    <scope>NUCLEOTIDE SEQUENCE [LARGE SCALE GENOMIC DNA]</scope>
</reference>
<dbReference type="Proteomes" id="UP001159428">
    <property type="component" value="Unassembled WGS sequence"/>
</dbReference>
<sequence length="89" mass="10334">MAFRQGYYFFVLTIVVVTILNTSVVEGSCFTSRLRCSRWGRWFTGKLWKNCNDYCIELGYYGGSCQICRKTCWLSSKAYRCRCFGTGLC</sequence>
<organism evidence="2 3">
    <name type="scientific">Pocillopora meandrina</name>
    <dbReference type="NCBI Taxonomy" id="46732"/>
    <lineage>
        <taxon>Eukaryota</taxon>
        <taxon>Metazoa</taxon>
        <taxon>Cnidaria</taxon>
        <taxon>Anthozoa</taxon>
        <taxon>Hexacorallia</taxon>
        <taxon>Scleractinia</taxon>
        <taxon>Astrocoeniina</taxon>
        <taxon>Pocilloporidae</taxon>
        <taxon>Pocillopora</taxon>
    </lineage>
</organism>
<evidence type="ECO:0000313" key="3">
    <source>
        <dbReference type="Proteomes" id="UP001159428"/>
    </source>
</evidence>
<name>A0AAU9XFP1_9CNID</name>
<keyword evidence="1" id="KW-0732">Signal</keyword>
<evidence type="ECO:0000313" key="2">
    <source>
        <dbReference type="EMBL" id="CAH3146914.1"/>
    </source>
</evidence>
<accession>A0AAU9XFP1</accession>
<keyword evidence="3" id="KW-1185">Reference proteome</keyword>
<dbReference type="InterPro" id="IPR038456">
    <property type="entry name" value="Macin_sf"/>
</dbReference>
<evidence type="ECO:0000256" key="1">
    <source>
        <dbReference type="SAM" id="SignalP"/>
    </source>
</evidence>
<protein>
    <submittedName>
        <fullName evidence="2">Uncharacterized protein</fullName>
    </submittedName>
</protein>
<dbReference type="Gene3D" id="3.30.30.100">
    <property type="match status" value="1"/>
</dbReference>
<dbReference type="EMBL" id="CALNXJ010000042">
    <property type="protein sequence ID" value="CAH3146914.1"/>
    <property type="molecule type" value="Genomic_DNA"/>
</dbReference>
<feature type="signal peptide" evidence="1">
    <location>
        <begin position="1"/>
        <end position="27"/>
    </location>
</feature>